<feature type="compositionally biased region" description="Low complexity" evidence="1">
    <location>
        <begin position="127"/>
        <end position="138"/>
    </location>
</feature>
<dbReference type="AlphaFoldDB" id="A0AAE0GVN5"/>
<keyword evidence="3" id="KW-1185">Reference proteome</keyword>
<evidence type="ECO:0000256" key="1">
    <source>
        <dbReference type="SAM" id="MobiDB-lite"/>
    </source>
</evidence>
<sequence length="157" mass="16872">MQPNGMTHGRAIEACIVLGRLTEGSSMVTAAIEAGSTVPREIMLRFLHKSRMLKDNVMLMEIKGKMATMGIVELATQRAAHMKIRADLKIKQSQRSSWSPSNTAPGTSEVAASSAEQALSETREVSEVAASSAEQALSETREVREAALLSVSLNCGR</sequence>
<comment type="caution">
    <text evidence="2">The sequence shown here is derived from an EMBL/GenBank/DDBJ whole genome shotgun (WGS) entry which is preliminary data.</text>
</comment>
<protein>
    <submittedName>
        <fullName evidence="2">Uncharacterized protein</fullName>
    </submittedName>
</protein>
<evidence type="ECO:0000313" key="2">
    <source>
        <dbReference type="EMBL" id="KAK3285028.1"/>
    </source>
</evidence>
<organism evidence="2 3">
    <name type="scientific">Cymbomonas tetramitiformis</name>
    <dbReference type="NCBI Taxonomy" id="36881"/>
    <lineage>
        <taxon>Eukaryota</taxon>
        <taxon>Viridiplantae</taxon>
        <taxon>Chlorophyta</taxon>
        <taxon>Pyramimonadophyceae</taxon>
        <taxon>Pyramimonadales</taxon>
        <taxon>Pyramimonadaceae</taxon>
        <taxon>Cymbomonas</taxon>
    </lineage>
</organism>
<feature type="compositionally biased region" description="Polar residues" evidence="1">
    <location>
        <begin position="91"/>
        <end position="120"/>
    </location>
</feature>
<accession>A0AAE0GVN5</accession>
<gene>
    <name evidence="2" type="ORF">CYMTET_7349</name>
</gene>
<proteinExistence type="predicted"/>
<dbReference type="Proteomes" id="UP001190700">
    <property type="component" value="Unassembled WGS sequence"/>
</dbReference>
<dbReference type="EMBL" id="LGRX02001998">
    <property type="protein sequence ID" value="KAK3285028.1"/>
    <property type="molecule type" value="Genomic_DNA"/>
</dbReference>
<feature type="region of interest" description="Disordered" evidence="1">
    <location>
        <begin position="91"/>
        <end position="140"/>
    </location>
</feature>
<reference evidence="2 3" key="1">
    <citation type="journal article" date="2015" name="Genome Biol. Evol.">
        <title>Comparative Genomics of a Bacterivorous Green Alga Reveals Evolutionary Causalities and Consequences of Phago-Mixotrophic Mode of Nutrition.</title>
        <authorList>
            <person name="Burns J.A."/>
            <person name="Paasch A."/>
            <person name="Narechania A."/>
            <person name="Kim E."/>
        </authorList>
    </citation>
    <scope>NUCLEOTIDE SEQUENCE [LARGE SCALE GENOMIC DNA]</scope>
    <source>
        <strain evidence="2 3">PLY_AMNH</strain>
    </source>
</reference>
<evidence type="ECO:0000313" key="3">
    <source>
        <dbReference type="Proteomes" id="UP001190700"/>
    </source>
</evidence>
<name>A0AAE0GVN5_9CHLO</name>